<protein>
    <recommendedName>
        <fullName evidence="4">AAA+ ATPase domain-containing protein</fullName>
    </recommendedName>
</protein>
<feature type="region of interest" description="Disordered" evidence="3">
    <location>
        <begin position="533"/>
        <end position="565"/>
    </location>
</feature>
<dbReference type="SMART" id="SM00382">
    <property type="entry name" value="AAA"/>
    <property type="match status" value="1"/>
</dbReference>
<sequence length="565" mass="59970">MGSISHTMRLVGPAGTRPCWGGRGSALYPHGARPEPVREVQCLVRSKDTLMKEGSRIPGRHGGLPTSMTSLSWTSGRQGSVACRSLPKDEAWYEPVEEESLVDEDGSVIVRDDLEELLKVLPPDLRGGLCQHPHRASLLEVVLDLGRRPEARFLNQAGGEVLRERPVDRADLDRAMAAVGEFGGDNRAGITGTLHRISAIRNRKGSVVGLTCRVGRAVTGHMDMLADILQADPTSLLFLGRPGVGKTTVIRELARSLADDHARRVIIIDTSNEIGGDGDVPHPGIGGARRMQVPDPSAQHAVMIEAVENHMPQVVIVDEIGTAAEALACRTIAERGVMLVATAHGQTLGNLIKNPTLSDLVGGVTSVTLGDDEARARGSQKSVLERCAPATFPVVIEMRERARWVTHWVEESVDCLLAGRTPMVQLRTRDAQAGGVVVERARYDAGDGLTGDSGPNPLAQGGPASLRPGAGAGGAFDAMFGAGVARNGLPRTAGVGAVEESRAPDPFAWATRLREVPDEDALTELSALGLTGSAGSGGAGWQDDFSSFSTSFNKKKKRSNPFKRS</sequence>
<feature type="region of interest" description="Disordered" evidence="3">
    <location>
        <begin position="446"/>
        <end position="470"/>
    </location>
</feature>
<evidence type="ECO:0000259" key="4">
    <source>
        <dbReference type="SMART" id="SM00382"/>
    </source>
</evidence>
<feature type="compositionally biased region" description="Basic residues" evidence="3">
    <location>
        <begin position="553"/>
        <end position="565"/>
    </location>
</feature>
<dbReference type="PANTHER" id="PTHR20953">
    <property type="entry name" value="KINASE-RELATED"/>
    <property type="match status" value="1"/>
</dbReference>
<dbReference type="SUPFAM" id="SSF52540">
    <property type="entry name" value="P-loop containing nucleoside triphosphate hydrolases"/>
    <property type="match status" value="1"/>
</dbReference>
<dbReference type="InterPro" id="IPR027417">
    <property type="entry name" value="P-loop_NTPase"/>
</dbReference>
<keyword evidence="1" id="KW-0547">Nucleotide-binding</keyword>
<dbReference type="InterPro" id="IPR045735">
    <property type="entry name" value="Spore_III_AA_AAA+_ATPase"/>
</dbReference>
<feature type="domain" description="AAA+ ATPase" evidence="4">
    <location>
        <begin position="232"/>
        <end position="388"/>
    </location>
</feature>
<dbReference type="AlphaFoldDB" id="A0A1D2A040"/>
<name>A0A1D2A040_AUXPR</name>
<dbReference type="GO" id="GO:0005524">
    <property type="term" value="F:ATP binding"/>
    <property type="evidence" value="ECO:0007669"/>
    <property type="project" value="UniProtKB-KW"/>
</dbReference>
<proteinExistence type="predicted"/>
<organism evidence="5">
    <name type="scientific">Auxenochlorella protothecoides</name>
    <name type="common">Green microalga</name>
    <name type="synonym">Chlorella protothecoides</name>
    <dbReference type="NCBI Taxonomy" id="3075"/>
    <lineage>
        <taxon>Eukaryota</taxon>
        <taxon>Viridiplantae</taxon>
        <taxon>Chlorophyta</taxon>
        <taxon>core chlorophytes</taxon>
        <taxon>Trebouxiophyceae</taxon>
        <taxon>Chlorellales</taxon>
        <taxon>Chlorellaceae</taxon>
        <taxon>Auxenochlorella</taxon>
    </lineage>
</organism>
<accession>A0A1D2A040</accession>
<dbReference type="CDD" id="cd00009">
    <property type="entry name" value="AAA"/>
    <property type="match status" value="1"/>
</dbReference>
<evidence type="ECO:0000256" key="3">
    <source>
        <dbReference type="SAM" id="MobiDB-lite"/>
    </source>
</evidence>
<dbReference type="Gene3D" id="3.40.50.300">
    <property type="entry name" value="P-loop containing nucleotide triphosphate hydrolases"/>
    <property type="match status" value="1"/>
</dbReference>
<evidence type="ECO:0000256" key="2">
    <source>
        <dbReference type="ARBA" id="ARBA00022840"/>
    </source>
</evidence>
<reference evidence="5" key="1">
    <citation type="submission" date="2015-08" db="EMBL/GenBank/DDBJ databases">
        <authorList>
            <person name="Babu N.S."/>
            <person name="Beckwith C.J."/>
            <person name="Beseler K.G."/>
            <person name="Brison A."/>
            <person name="Carone J.V."/>
            <person name="Caskin T.P."/>
            <person name="Diamond M."/>
            <person name="Durham M.E."/>
            <person name="Foxe J.M."/>
            <person name="Go M."/>
            <person name="Henderson B.A."/>
            <person name="Jones I.B."/>
            <person name="McGettigan J.A."/>
            <person name="Micheletti S.J."/>
            <person name="Nasrallah M.E."/>
            <person name="Ortiz D."/>
            <person name="Piller C.R."/>
            <person name="Privatt S.R."/>
            <person name="Schneider S.L."/>
            <person name="Sharp S."/>
            <person name="Smith T.C."/>
            <person name="Stanton J.D."/>
            <person name="Ullery H.E."/>
            <person name="Wilson R.J."/>
            <person name="Serrano M.G."/>
            <person name="Buck G."/>
            <person name="Lee V."/>
            <person name="Wang Y."/>
            <person name="Carvalho R."/>
            <person name="Voegtly L."/>
            <person name="Shi R."/>
            <person name="Duckworth R."/>
            <person name="Johnson A."/>
            <person name="Loviza R."/>
            <person name="Walstead R."/>
            <person name="Shah Z."/>
            <person name="Kiflezghi M."/>
            <person name="Wade K."/>
            <person name="Ball S.L."/>
            <person name="Bradley K.W."/>
            <person name="Asai D.J."/>
            <person name="Bowman C.A."/>
            <person name="Russell D.A."/>
            <person name="Pope W.H."/>
            <person name="Jacobs-Sera D."/>
            <person name="Hendrix R.W."/>
            <person name="Hatfull G.F."/>
        </authorList>
    </citation>
    <scope>NUCLEOTIDE SEQUENCE</scope>
</reference>
<dbReference type="Pfam" id="PF19568">
    <property type="entry name" value="Spore_III_AA"/>
    <property type="match status" value="1"/>
</dbReference>
<dbReference type="EMBL" id="GDKF01006063">
    <property type="protein sequence ID" value="JAT72559.1"/>
    <property type="molecule type" value="Transcribed_RNA"/>
</dbReference>
<dbReference type="PANTHER" id="PTHR20953:SF13">
    <property type="entry name" value="EXPRESSED PROTEIN"/>
    <property type="match status" value="1"/>
</dbReference>
<evidence type="ECO:0000313" key="5">
    <source>
        <dbReference type="EMBL" id="JAT72559.1"/>
    </source>
</evidence>
<dbReference type="InterPro" id="IPR003593">
    <property type="entry name" value="AAA+_ATPase"/>
</dbReference>
<gene>
    <name evidence="5" type="ORF">g.37946</name>
</gene>
<evidence type="ECO:0000256" key="1">
    <source>
        <dbReference type="ARBA" id="ARBA00022741"/>
    </source>
</evidence>
<keyword evidence="2" id="KW-0067">ATP-binding</keyword>